<protein>
    <submittedName>
        <fullName evidence="2">Aminobenzoyl-glutamate transport protein</fullName>
    </submittedName>
</protein>
<feature type="transmembrane region" description="Helical" evidence="1">
    <location>
        <begin position="448"/>
        <end position="466"/>
    </location>
</feature>
<gene>
    <name evidence="2" type="ORF">FHU35_11350</name>
</gene>
<dbReference type="PANTHER" id="PTHR30282:SF0">
    <property type="entry name" value="P-AMINOBENZOYL-GLUTAMATE TRANSPORT PROTEIN"/>
    <property type="match status" value="1"/>
</dbReference>
<dbReference type="GO" id="GO:1902604">
    <property type="term" value="P:p-aminobenzoyl-glutamate transmembrane transport"/>
    <property type="evidence" value="ECO:0007669"/>
    <property type="project" value="InterPro"/>
</dbReference>
<dbReference type="EMBL" id="VIWX01000001">
    <property type="protein sequence ID" value="TWG07732.1"/>
    <property type="molecule type" value="Genomic_DNA"/>
</dbReference>
<dbReference type="InterPro" id="IPR004697">
    <property type="entry name" value="AbgT"/>
</dbReference>
<feature type="transmembrane region" description="Helical" evidence="1">
    <location>
        <begin position="351"/>
        <end position="370"/>
    </location>
</feature>
<feature type="transmembrane region" description="Helical" evidence="1">
    <location>
        <begin position="217"/>
        <end position="239"/>
    </location>
</feature>
<dbReference type="GO" id="GO:0015558">
    <property type="term" value="F:secondary active p-aminobenzoyl-glutamate transmembrane transporter activity"/>
    <property type="evidence" value="ECO:0007669"/>
    <property type="project" value="InterPro"/>
</dbReference>
<accession>A0A561V7Z5</accession>
<proteinExistence type="predicted"/>
<feature type="transmembrane region" description="Helical" evidence="1">
    <location>
        <begin position="478"/>
        <end position="503"/>
    </location>
</feature>
<dbReference type="PANTHER" id="PTHR30282">
    <property type="entry name" value="P-AMINOBENZOYL GLUTAMATE TRANSPORTER"/>
    <property type="match status" value="1"/>
</dbReference>
<name>A0A561V7Z5_9PSEU</name>
<keyword evidence="3" id="KW-1185">Reference proteome</keyword>
<feature type="transmembrane region" description="Helical" evidence="1">
    <location>
        <begin position="270"/>
        <end position="292"/>
    </location>
</feature>
<dbReference type="Proteomes" id="UP000316184">
    <property type="component" value="Unassembled WGS sequence"/>
</dbReference>
<keyword evidence="1" id="KW-1133">Transmembrane helix</keyword>
<feature type="transmembrane region" description="Helical" evidence="1">
    <location>
        <begin position="34"/>
        <end position="59"/>
    </location>
</feature>
<feature type="transmembrane region" description="Helical" evidence="1">
    <location>
        <begin position="88"/>
        <end position="107"/>
    </location>
</feature>
<organism evidence="2 3">
    <name type="scientific">Saccharopolyspora dendranthemae</name>
    <dbReference type="NCBI Taxonomy" id="1181886"/>
    <lineage>
        <taxon>Bacteria</taxon>
        <taxon>Bacillati</taxon>
        <taxon>Actinomycetota</taxon>
        <taxon>Actinomycetes</taxon>
        <taxon>Pseudonocardiales</taxon>
        <taxon>Pseudonocardiaceae</taxon>
        <taxon>Saccharopolyspora</taxon>
    </lineage>
</organism>
<keyword evidence="1" id="KW-0472">Membrane</keyword>
<feature type="transmembrane region" description="Helical" evidence="1">
    <location>
        <begin position="415"/>
        <end position="433"/>
    </location>
</feature>
<dbReference type="AlphaFoldDB" id="A0A561V7Z5"/>
<dbReference type="Pfam" id="PF03806">
    <property type="entry name" value="ABG_transport"/>
    <property type="match status" value="1"/>
</dbReference>
<evidence type="ECO:0000313" key="3">
    <source>
        <dbReference type="Proteomes" id="UP000316184"/>
    </source>
</evidence>
<evidence type="ECO:0000256" key="1">
    <source>
        <dbReference type="SAM" id="Phobius"/>
    </source>
</evidence>
<sequence length="514" mass="54275">MQRRNTPSETGTNLLFRAISAIERVGNKLPHPFWLFWILAAVLALVSCALSMAGVSAILPKTGKVVEIKNLISLDGLAFAAESAVDNFASFPPLAIIVVMILGVSVAEKSGLLEALLRITIVRLPGRGVTFAIAFSGMIAHVMSDSAYLVMIPLGALAFRAAGRSPVLGVMVAYVSVSAGFNASPLVTPSDAVRSALTAAAAQTVDPGYIVTPVATYFFSAVSSLFLAMIITLVVELVLAKRPDFSAEAGGAAGETEPARLQLSSTERRALRLTVGVFVLYAAAVVLLLMIPGSPLMGENGSIVRSVVMENISVFIALLFALVGFVYGRITASIPRLSHVPAIMTDGISKIAPVIVLFFVVSQFLAYFTWTGIGSVLAVKGADLLHSINAPHLVILLTIAVAVAVLNMLVTSGSAMWAILAPILVPMMMYLGIRPEAAMTTFMIGDSVTNAVTPMSPYFVLALGFVQQYRKNAGIGTLMSFAVPISTVFLITWTALFALWYTLGILLGPGIPVR</sequence>
<feature type="transmembrane region" description="Helical" evidence="1">
    <location>
        <begin position="312"/>
        <end position="330"/>
    </location>
</feature>
<feature type="transmembrane region" description="Helical" evidence="1">
    <location>
        <begin position="128"/>
        <end position="151"/>
    </location>
</feature>
<evidence type="ECO:0000313" key="2">
    <source>
        <dbReference type="EMBL" id="TWG07732.1"/>
    </source>
</evidence>
<comment type="caution">
    <text evidence="2">The sequence shown here is derived from an EMBL/GenBank/DDBJ whole genome shotgun (WGS) entry which is preliminary data.</text>
</comment>
<reference evidence="2 3" key="1">
    <citation type="submission" date="2019-06" db="EMBL/GenBank/DDBJ databases">
        <title>Sequencing the genomes of 1000 actinobacteria strains.</title>
        <authorList>
            <person name="Klenk H.-P."/>
        </authorList>
    </citation>
    <scope>NUCLEOTIDE SEQUENCE [LARGE SCALE GENOMIC DNA]</scope>
    <source>
        <strain evidence="2 3">DSM 46699</strain>
    </source>
</reference>
<keyword evidence="1" id="KW-0812">Transmembrane</keyword>
<feature type="transmembrane region" description="Helical" evidence="1">
    <location>
        <begin position="390"/>
        <end position="410"/>
    </location>
</feature>